<dbReference type="SMART" id="SM01042">
    <property type="entry name" value="Brr6_like_C_C"/>
    <property type="match status" value="1"/>
</dbReference>
<dbReference type="AlphaFoldDB" id="A0A0F4YVK2"/>
<organism evidence="3 4">
    <name type="scientific">Rasamsonia emersonii (strain ATCC 16479 / CBS 393.64 / IMI 116815)</name>
    <dbReference type="NCBI Taxonomy" id="1408163"/>
    <lineage>
        <taxon>Eukaryota</taxon>
        <taxon>Fungi</taxon>
        <taxon>Dikarya</taxon>
        <taxon>Ascomycota</taxon>
        <taxon>Pezizomycotina</taxon>
        <taxon>Eurotiomycetes</taxon>
        <taxon>Eurotiomycetidae</taxon>
        <taxon>Eurotiales</taxon>
        <taxon>Trichocomaceae</taxon>
        <taxon>Rasamsonia</taxon>
    </lineage>
</organism>
<dbReference type="OrthoDB" id="5961at2759"/>
<keyword evidence="3" id="KW-0261">Viral envelope protein</keyword>
<reference evidence="3 4" key="1">
    <citation type="submission" date="2015-04" db="EMBL/GenBank/DDBJ databases">
        <authorList>
            <person name="Heijne W.H."/>
            <person name="Fedorova N.D."/>
            <person name="Nierman W.C."/>
            <person name="Vollebregt A.W."/>
            <person name="Zhao Z."/>
            <person name="Wu L."/>
            <person name="Kumar M."/>
            <person name="Stam H."/>
            <person name="van den Berg M.A."/>
            <person name="Pel H.J."/>
        </authorList>
    </citation>
    <scope>NUCLEOTIDE SEQUENCE [LARGE SCALE GENOMIC DNA]</scope>
    <source>
        <strain evidence="3 4">CBS 393.64</strain>
    </source>
</reference>
<dbReference type="RefSeq" id="XP_013328939.1">
    <property type="nucleotide sequence ID" value="XM_013473485.1"/>
</dbReference>
<feature type="compositionally biased region" description="Polar residues" evidence="1">
    <location>
        <begin position="99"/>
        <end position="108"/>
    </location>
</feature>
<keyword evidence="3" id="KW-0946">Virion</keyword>
<gene>
    <name evidence="3" type="ORF">T310_3657</name>
</gene>
<keyword evidence="4" id="KW-1185">Reference proteome</keyword>
<dbReference type="EMBL" id="LASV01000144">
    <property type="protein sequence ID" value="KKA22327.1"/>
    <property type="molecule type" value="Genomic_DNA"/>
</dbReference>
<feature type="compositionally biased region" description="Basic and acidic residues" evidence="1">
    <location>
        <begin position="418"/>
        <end position="427"/>
    </location>
</feature>
<dbReference type="PANTHER" id="PTHR28136">
    <property type="entry name" value="NUCLEUS EXPORT PROTEIN BRR6"/>
    <property type="match status" value="1"/>
</dbReference>
<dbReference type="Proteomes" id="UP000053958">
    <property type="component" value="Unassembled WGS sequence"/>
</dbReference>
<feature type="compositionally biased region" description="Basic and acidic residues" evidence="1">
    <location>
        <begin position="441"/>
        <end position="452"/>
    </location>
</feature>
<dbReference type="Pfam" id="PF10104">
    <property type="entry name" value="Brr6_like_C_C"/>
    <property type="match status" value="1"/>
</dbReference>
<dbReference type="InterPro" id="IPR040202">
    <property type="entry name" value="Brl1/Brr6"/>
</dbReference>
<feature type="region of interest" description="Disordered" evidence="1">
    <location>
        <begin position="1"/>
        <end position="206"/>
    </location>
</feature>
<protein>
    <submittedName>
        <fullName evidence="3">Nuclear envelope protein Brr6</fullName>
    </submittedName>
</protein>
<evidence type="ECO:0000256" key="1">
    <source>
        <dbReference type="SAM" id="MobiDB-lite"/>
    </source>
</evidence>
<feature type="compositionally biased region" description="Low complexity" evidence="1">
    <location>
        <begin position="372"/>
        <end position="392"/>
    </location>
</feature>
<comment type="caution">
    <text evidence="3">The sequence shown here is derived from an EMBL/GenBank/DDBJ whole genome shotgun (WGS) entry which is preliminary data.</text>
</comment>
<dbReference type="PANTHER" id="PTHR28136:SF1">
    <property type="entry name" value="NUCLEUS EXPORT PROTEIN BRL1"/>
    <property type="match status" value="1"/>
</dbReference>
<evidence type="ECO:0000313" key="3">
    <source>
        <dbReference type="EMBL" id="KKA22327.1"/>
    </source>
</evidence>
<dbReference type="GeneID" id="25316006"/>
<proteinExistence type="predicted"/>
<feature type="domain" description="Brl1/Brr6" evidence="2">
    <location>
        <begin position="228"/>
        <end position="361"/>
    </location>
</feature>
<sequence>MEKRSTESPMDFEWQTRAPGDVTSPFYQLSMQHENEKKRKDYARSIPFPLLTSRSREPNSQTFLFSQPPPQSSPTRPDAIFGKPAFTTPRKFDLDFSSGAENASSPENADNDETPEPTPKKEKRNSLFGLYGRFAPSPGRGEIPRLNNYSNALARRVQKRRRRERELDRRLRRDSDDDSERPSSSEGKAAKEKQQQQQQLQQPPSSRYSSFSEFFALLEAHPNVPAILSWWAQLVVNLSLFSLTVYVVFSFVSAIRAEFDQAAAEVSDGILAEMAVCAKNYVDNKCGSGERLPALETVCENWERCMNRDPAKVGRAKVSAHTMALIINSFIDPISWKAILCFLATISTVTVVSNWSFRSFRNRLHQQEYMHPHSVPQPSHQPHQPAQLQPLQYPNASNNLSLDPGKTANREGSPVRKPSFEQKKDEPLMLEDTPSRSMEFVTERSREREQHMRTPSPSKRDRKLF</sequence>
<feature type="compositionally biased region" description="Basic and acidic residues" evidence="1">
    <location>
        <begin position="33"/>
        <end position="43"/>
    </location>
</feature>
<evidence type="ECO:0000259" key="2">
    <source>
        <dbReference type="SMART" id="SM01042"/>
    </source>
</evidence>
<feature type="compositionally biased region" description="Basic and acidic residues" evidence="1">
    <location>
        <begin position="164"/>
        <end position="194"/>
    </location>
</feature>
<dbReference type="GO" id="GO:0055088">
    <property type="term" value="P:lipid homeostasis"/>
    <property type="evidence" value="ECO:0007669"/>
    <property type="project" value="InterPro"/>
</dbReference>
<feature type="region of interest" description="Disordered" evidence="1">
    <location>
        <begin position="372"/>
        <end position="465"/>
    </location>
</feature>
<dbReference type="GO" id="GO:0006998">
    <property type="term" value="P:nuclear envelope organization"/>
    <property type="evidence" value="ECO:0007669"/>
    <property type="project" value="InterPro"/>
</dbReference>
<name>A0A0F4YVK2_RASE3</name>
<accession>A0A0F4YVK2</accession>
<dbReference type="STRING" id="1408163.A0A0F4YVK2"/>
<dbReference type="GO" id="GO:0031965">
    <property type="term" value="C:nuclear membrane"/>
    <property type="evidence" value="ECO:0007669"/>
    <property type="project" value="InterPro"/>
</dbReference>
<evidence type="ECO:0000313" key="4">
    <source>
        <dbReference type="Proteomes" id="UP000053958"/>
    </source>
</evidence>
<dbReference type="InterPro" id="IPR018767">
    <property type="entry name" value="Brl1/Brr6_dom"/>
</dbReference>